<gene>
    <name evidence="3" type="ORF">DFR70_12128</name>
</gene>
<reference evidence="3 4" key="1">
    <citation type="submission" date="2018-05" db="EMBL/GenBank/DDBJ databases">
        <title>Genomic Encyclopedia of Type Strains, Phase IV (KMG-IV): sequencing the most valuable type-strain genomes for metagenomic binning, comparative biology and taxonomic classification.</title>
        <authorList>
            <person name="Goeker M."/>
        </authorList>
    </citation>
    <scope>NUCLEOTIDE SEQUENCE [LARGE SCALE GENOMIC DNA]</scope>
    <source>
        <strain evidence="3 4">DSM 44704</strain>
    </source>
</reference>
<dbReference type="InterPro" id="IPR041013">
    <property type="entry name" value="AOC-like"/>
</dbReference>
<organism evidence="3 4">
    <name type="scientific">Nocardia tenerifensis</name>
    <dbReference type="NCBI Taxonomy" id="228006"/>
    <lineage>
        <taxon>Bacteria</taxon>
        <taxon>Bacillati</taxon>
        <taxon>Actinomycetota</taxon>
        <taxon>Actinomycetes</taxon>
        <taxon>Mycobacteriales</taxon>
        <taxon>Nocardiaceae</taxon>
        <taxon>Nocardia</taxon>
    </lineage>
</organism>
<evidence type="ECO:0000259" key="2">
    <source>
        <dbReference type="Pfam" id="PF18678"/>
    </source>
</evidence>
<dbReference type="GO" id="GO:0017000">
    <property type="term" value="P:antibiotic biosynthetic process"/>
    <property type="evidence" value="ECO:0007669"/>
    <property type="project" value="InterPro"/>
</dbReference>
<protein>
    <recommendedName>
        <fullName evidence="2">Allene oxide cyclase barrel-like domain-containing protein</fullName>
    </recommendedName>
</protein>
<name>A0A318JTK0_9NOCA</name>
<dbReference type="AlphaFoldDB" id="A0A318JTK0"/>
<keyword evidence="4" id="KW-1185">Reference proteome</keyword>
<evidence type="ECO:0000256" key="1">
    <source>
        <dbReference type="SAM" id="SignalP"/>
    </source>
</evidence>
<evidence type="ECO:0000313" key="4">
    <source>
        <dbReference type="Proteomes" id="UP000247569"/>
    </source>
</evidence>
<dbReference type="GO" id="GO:0016853">
    <property type="term" value="F:isomerase activity"/>
    <property type="evidence" value="ECO:0007669"/>
    <property type="project" value="InterPro"/>
</dbReference>
<dbReference type="RefSeq" id="WP_040742338.1">
    <property type="nucleotide sequence ID" value="NZ_QJKF01000021.1"/>
</dbReference>
<proteinExistence type="predicted"/>
<feature type="chain" id="PRO_5016392417" description="Allene oxide cyclase barrel-like domain-containing protein" evidence="1">
    <location>
        <begin position="25"/>
        <end position="158"/>
    </location>
</feature>
<dbReference type="InterPro" id="IPR044859">
    <property type="entry name" value="Allene_oxi_cyc_Dirigent"/>
</dbReference>
<accession>A0A318JTK0</accession>
<sequence>MRSIKTALLASAVLVLVPATVAEADPAEREVRVYETMVSLEITGMVGSYSYTIHDEPDGPVVGRTVGYCQVFFQDPGSGDLYSFCDDTMTFHGGTLRSFGVIDMTTAYRGVPITLAVTGGSGPFAGRFGTRYWVAQAPRTDDSRSQIVTATSDFTFVN</sequence>
<evidence type="ECO:0000313" key="3">
    <source>
        <dbReference type="EMBL" id="PXX55559.1"/>
    </source>
</evidence>
<feature type="signal peptide" evidence="1">
    <location>
        <begin position="1"/>
        <end position="24"/>
    </location>
</feature>
<dbReference type="EMBL" id="QJKF01000021">
    <property type="protein sequence ID" value="PXX55559.1"/>
    <property type="molecule type" value="Genomic_DNA"/>
</dbReference>
<dbReference type="Gene3D" id="2.40.480.10">
    <property type="entry name" value="Allene oxide cyclase-like"/>
    <property type="match status" value="1"/>
</dbReference>
<comment type="caution">
    <text evidence="3">The sequence shown here is derived from an EMBL/GenBank/DDBJ whole genome shotgun (WGS) entry which is preliminary data.</text>
</comment>
<dbReference type="Pfam" id="PF18678">
    <property type="entry name" value="AOC_like"/>
    <property type="match status" value="1"/>
</dbReference>
<keyword evidence="1" id="KW-0732">Signal</keyword>
<dbReference type="Proteomes" id="UP000247569">
    <property type="component" value="Unassembled WGS sequence"/>
</dbReference>
<feature type="domain" description="Allene oxide cyclase barrel-like" evidence="2">
    <location>
        <begin position="44"/>
        <end position="147"/>
    </location>
</feature>